<dbReference type="InterPro" id="IPR036760">
    <property type="entry name" value="SspB-like_sf"/>
</dbReference>
<feature type="compositionally biased region" description="Basic and acidic residues" evidence="1">
    <location>
        <begin position="134"/>
        <end position="148"/>
    </location>
</feature>
<evidence type="ECO:0000256" key="1">
    <source>
        <dbReference type="SAM" id="MobiDB-lite"/>
    </source>
</evidence>
<organism evidence="2 3">
    <name type="scientific">Bartonella tamiae Th239</name>
    <dbReference type="NCBI Taxonomy" id="1094558"/>
    <lineage>
        <taxon>Bacteria</taxon>
        <taxon>Pseudomonadati</taxon>
        <taxon>Pseudomonadota</taxon>
        <taxon>Alphaproteobacteria</taxon>
        <taxon>Hyphomicrobiales</taxon>
        <taxon>Bartonellaceae</taxon>
        <taxon>Bartonella</taxon>
    </lineage>
</organism>
<dbReference type="eggNOG" id="COG3814">
    <property type="taxonomic scope" value="Bacteria"/>
</dbReference>
<reference evidence="2 3" key="1">
    <citation type="submission" date="2012-03" db="EMBL/GenBank/DDBJ databases">
        <title>The Genome Sequence of Bartonella tamiae Th239.</title>
        <authorList>
            <consortium name="The Broad Institute Genome Sequencing Platform"/>
            <consortium name="The Broad Institute Genome Sequencing Center for Infectious Disease"/>
            <person name="Feldgarden M."/>
            <person name="Kirby J."/>
            <person name="Kosoy M."/>
            <person name="Birtles R."/>
            <person name="Probert W.S."/>
            <person name="Chiaraviglio L."/>
            <person name="Young S.K."/>
            <person name="Zeng Q."/>
            <person name="Gargeya S."/>
            <person name="Fitzgerald M."/>
            <person name="Haas B."/>
            <person name="Abouelleil A."/>
            <person name="Alvarado L."/>
            <person name="Arachchi H.M."/>
            <person name="Berlin A."/>
            <person name="Chapman S.B."/>
            <person name="Gearin G."/>
            <person name="Goldberg J."/>
            <person name="Griggs A."/>
            <person name="Gujja S."/>
            <person name="Hansen M."/>
            <person name="Heiman D."/>
            <person name="Howarth C."/>
            <person name="Larimer J."/>
            <person name="Lui A."/>
            <person name="MacDonald P.J.P."/>
            <person name="McCowen C."/>
            <person name="Montmayeur A."/>
            <person name="Murphy C."/>
            <person name="Neiman D."/>
            <person name="Pearson M."/>
            <person name="Priest M."/>
            <person name="Roberts A."/>
            <person name="Saif S."/>
            <person name="Shea T."/>
            <person name="Sisk P."/>
            <person name="Stolte C."/>
            <person name="Sykes S."/>
            <person name="Wortman J."/>
            <person name="Nusbaum C."/>
            <person name="Birren B."/>
        </authorList>
    </citation>
    <scope>NUCLEOTIDE SEQUENCE [LARGE SCALE GENOMIC DNA]</scope>
    <source>
        <strain evidence="2 3">Th239</strain>
    </source>
</reference>
<dbReference type="OrthoDB" id="9800412at2"/>
<dbReference type="RefSeq" id="WP_008040092.1">
    <property type="nucleotide sequence ID" value="NZ_JH725147.1"/>
</dbReference>
<dbReference type="Pfam" id="PF04386">
    <property type="entry name" value="SspB"/>
    <property type="match status" value="1"/>
</dbReference>
<dbReference type="HOGENOM" id="CLU_106715_0_0_5"/>
<keyword evidence="3" id="KW-1185">Reference proteome</keyword>
<sequence>MVQDQIRYDILVQDALRGVIAKVLAEVAKAGLPGDHHFFITFMTTAPGVKISSRLKERYPEQMTIVLQHQFWDLNVHDNGFEVSLHFGDIPEKLSVPFSAVQVFYDPTAAFEAAFDLPTDHLTTDDENDGTETADLKVLKQNKDEKTPSKTNKTTKSAKPNLNKSKATESSEKETSGDDKPSADVVSLDAFRKNK</sequence>
<evidence type="ECO:0000313" key="3">
    <source>
        <dbReference type="Proteomes" id="UP000008952"/>
    </source>
</evidence>
<gene>
    <name evidence="2" type="ORF">ME5_01595</name>
</gene>
<evidence type="ECO:0000313" key="2">
    <source>
        <dbReference type="EMBL" id="EJF89044.1"/>
    </source>
</evidence>
<feature type="compositionally biased region" description="Basic and acidic residues" evidence="1">
    <location>
        <begin position="166"/>
        <end position="182"/>
    </location>
</feature>
<dbReference type="EMBL" id="AIMB01000008">
    <property type="protein sequence ID" value="EJF89044.1"/>
    <property type="molecule type" value="Genomic_DNA"/>
</dbReference>
<name>J0R0K6_9HYPH</name>
<dbReference type="PATRIC" id="fig|1094558.3.peg.1707"/>
<dbReference type="SUPFAM" id="SSF101738">
    <property type="entry name" value="SspB-like"/>
    <property type="match status" value="1"/>
</dbReference>
<evidence type="ECO:0008006" key="4">
    <source>
        <dbReference type="Google" id="ProtNLM"/>
    </source>
</evidence>
<feature type="region of interest" description="Disordered" evidence="1">
    <location>
        <begin position="121"/>
        <end position="195"/>
    </location>
</feature>
<dbReference type="Gene3D" id="2.30.30.220">
    <property type="entry name" value="SspB-like"/>
    <property type="match status" value="1"/>
</dbReference>
<comment type="caution">
    <text evidence="2">The sequence shown here is derived from an EMBL/GenBank/DDBJ whole genome shotgun (WGS) entry which is preliminary data.</text>
</comment>
<proteinExistence type="predicted"/>
<feature type="compositionally biased region" description="Low complexity" evidence="1">
    <location>
        <begin position="149"/>
        <end position="165"/>
    </location>
</feature>
<protein>
    <recommendedName>
        <fullName evidence="4">Stringent starvation protein B</fullName>
    </recommendedName>
</protein>
<dbReference type="STRING" id="1094558.ME5_01595"/>
<dbReference type="InterPro" id="IPR007481">
    <property type="entry name" value="SspB"/>
</dbReference>
<accession>J0R0K6</accession>
<dbReference type="AlphaFoldDB" id="J0R0K6"/>
<dbReference type="Proteomes" id="UP000008952">
    <property type="component" value="Unassembled WGS sequence"/>
</dbReference>